<dbReference type="SUPFAM" id="SSF53335">
    <property type="entry name" value="S-adenosyl-L-methionine-dependent methyltransferases"/>
    <property type="match status" value="1"/>
</dbReference>
<dbReference type="PIRSF" id="PIRSF017393">
    <property type="entry name" value="MTase_SAV2177"/>
    <property type="match status" value="1"/>
</dbReference>
<accession>A0A545B0N7</accession>
<proteinExistence type="predicted"/>
<reference evidence="1 2" key="1">
    <citation type="submission" date="2019-07" db="EMBL/GenBank/DDBJ databases">
        <title>Cryptosporangium phraense sp. nov., isolated from plant litter.</title>
        <authorList>
            <person name="Suriyachadkun C."/>
        </authorList>
    </citation>
    <scope>NUCLEOTIDE SEQUENCE [LARGE SCALE GENOMIC DNA]</scope>
    <source>
        <strain evidence="1 2">A-T 5661</strain>
    </source>
</reference>
<keyword evidence="1" id="KW-0808">Transferase</keyword>
<dbReference type="InterPro" id="IPR006764">
    <property type="entry name" value="SAM_dep_MeTrfase_SAV2177_type"/>
</dbReference>
<dbReference type="AlphaFoldDB" id="A0A545B0N7"/>
<dbReference type="EMBL" id="VIRS01000001">
    <property type="protein sequence ID" value="TQS47150.1"/>
    <property type="molecule type" value="Genomic_DNA"/>
</dbReference>
<dbReference type="OrthoDB" id="4134439at2"/>
<name>A0A545B0N7_9ACTN</name>
<gene>
    <name evidence="1" type="ORF">FL583_02210</name>
</gene>
<dbReference type="GO" id="GO:0032259">
    <property type="term" value="P:methylation"/>
    <property type="evidence" value="ECO:0007669"/>
    <property type="project" value="UniProtKB-KW"/>
</dbReference>
<evidence type="ECO:0000313" key="2">
    <source>
        <dbReference type="Proteomes" id="UP000317982"/>
    </source>
</evidence>
<dbReference type="GO" id="GO:0008168">
    <property type="term" value="F:methyltransferase activity"/>
    <property type="evidence" value="ECO:0007669"/>
    <property type="project" value="UniProtKB-KW"/>
</dbReference>
<dbReference type="Gene3D" id="3.40.50.150">
    <property type="entry name" value="Vaccinia Virus protein VP39"/>
    <property type="match status" value="1"/>
</dbReference>
<dbReference type="CDD" id="cd02440">
    <property type="entry name" value="AdoMet_MTases"/>
    <property type="match status" value="1"/>
</dbReference>
<dbReference type="Proteomes" id="UP000317982">
    <property type="component" value="Unassembled WGS sequence"/>
</dbReference>
<dbReference type="InParanoid" id="A0A545B0N7"/>
<organism evidence="1 2">
    <name type="scientific">Cryptosporangium phraense</name>
    <dbReference type="NCBI Taxonomy" id="2593070"/>
    <lineage>
        <taxon>Bacteria</taxon>
        <taxon>Bacillati</taxon>
        <taxon>Actinomycetota</taxon>
        <taxon>Actinomycetes</taxon>
        <taxon>Cryptosporangiales</taxon>
        <taxon>Cryptosporangiaceae</taxon>
        <taxon>Cryptosporangium</taxon>
    </lineage>
</organism>
<dbReference type="Pfam" id="PF04672">
    <property type="entry name" value="Methyltransf_19"/>
    <property type="match status" value="1"/>
</dbReference>
<keyword evidence="1" id="KW-0489">Methyltransferase</keyword>
<comment type="caution">
    <text evidence="1">The sequence shown here is derived from an EMBL/GenBank/DDBJ whole genome shotgun (WGS) entry which is preliminary data.</text>
</comment>
<protein>
    <submittedName>
        <fullName evidence="1">SAM-dependent methyltransferase</fullName>
    </submittedName>
</protein>
<keyword evidence="2" id="KW-1185">Reference proteome</keyword>
<evidence type="ECO:0000313" key="1">
    <source>
        <dbReference type="EMBL" id="TQS47150.1"/>
    </source>
</evidence>
<dbReference type="InterPro" id="IPR029063">
    <property type="entry name" value="SAM-dependent_MTases_sf"/>
</dbReference>
<sequence>MDVSVAHPARRYDYWLGGTVNFAADRASGDAIAAAFPQTRTAAIENRRFLGRAVSWLYHEAGVRQFLDVGTGIPGVGTVHELAPEARVVYVDNDPIVLLHSAPLLSANTTYLEGDLRAPDEILARAPIDFDQPVGLLVVSVLHFLEDAESPYARVAALVDALAPGSYLALTHGTIDHQTPAELEAMAPIMKATPGQFRSFDEVSRFFDGLTLVQPGLVSIADWPEPTGPTPAEVAMWGGIGRKP</sequence>